<organism evidence="2 3">
    <name type="scientific">Streptomyces camponoticapitis</name>
    <dbReference type="NCBI Taxonomy" id="1616125"/>
    <lineage>
        <taxon>Bacteria</taxon>
        <taxon>Bacillati</taxon>
        <taxon>Actinomycetota</taxon>
        <taxon>Actinomycetes</taxon>
        <taxon>Kitasatosporales</taxon>
        <taxon>Streptomycetaceae</taxon>
        <taxon>Streptomyces</taxon>
    </lineage>
</organism>
<dbReference type="EMBL" id="BMMV01000023">
    <property type="protein sequence ID" value="GGK19163.1"/>
    <property type="molecule type" value="Genomic_DNA"/>
</dbReference>
<reference evidence="3" key="1">
    <citation type="journal article" date="2019" name="Int. J. Syst. Evol. Microbiol.">
        <title>The Global Catalogue of Microorganisms (GCM) 10K type strain sequencing project: providing services to taxonomists for standard genome sequencing and annotation.</title>
        <authorList>
            <consortium name="The Broad Institute Genomics Platform"/>
            <consortium name="The Broad Institute Genome Sequencing Center for Infectious Disease"/>
            <person name="Wu L."/>
            <person name="Ma J."/>
        </authorList>
    </citation>
    <scope>NUCLEOTIDE SEQUENCE [LARGE SCALE GENOMIC DNA]</scope>
    <source>
        <strain evidence="3">CGMCC 4.7275</strain>
    </source>
</reference>
<comment type="caution">
    <text evidence="2">The sequence shown here is derived from an EMBL/GenBank/DDBJ whole genome shotgun (WGS) entry which is preliminary data.</text>
</comment>
<feature type="chain" id="PRO_5047281524" description="Lipoprotein" evidence="1">
    <location>
        <begin position="24"/>
        <end position="189"/>
    </location>
</feature>
<name>A0ABQ2EPU7_9ACTN</name>
<dbReference type="RefSeq" id="WP_189110592.1">
    <property type="nucleotide sequence ID" value="NZ_BMMV01000023.1"/>
</dbReference>
<protein>
    <recommendedName>
        <fullName evidence="4">Lipoprotein</fullName>
    </recommendedName>
</protein>
<keyword evidence="3" id="KW-1185">Reference proteome</keyword>
<dbReference type="Proteomes" id="UP000660265">
    <property type="component" value="Unassembled WGS sequence"/>
</dbReference>
<evidence type="ECO:0000313" key="2">
    <source>
        <dbReference type="EMBL" id="GGK19163.1"/>
    </source>
</evidence>
<proteinExistence type="predicted"/>
<sequence length="189" mass="20609">MKTITRISVASAAALTLVLGLTACDDDSSQSKETEAKQKSYDQLVANQPAGRMAYSPTREAINQWVKTWGKKGKLSYVYIQNAKGEYGYFVMKGMPVARCQMLTPTEKVDSSTNGRVVVALPGMDGTYSSGSMCDAYYGFDATTGVFMEFTVGTNQSFFLFDRPMSMPEYATAKQLGPTSVEDVADVKD</sequence>
<keyword evidence="1" id="KW-0732">Signal</keyword>
<evidence type="ECO:0000256" key="1">
    <source>
        <dbReference type="SAM" id="SignalP"/>
    </source>
</evidence>
<feature type="signal peptide" evidence="1">
    <location>
        <begin position="1"/>
        <end position="23"/>
    </location>
</feature>
<evidence type="ECO:0000313" key="3">
    <source>
        <dbReference type="Proteomes" id="UP000660265"/>
    </source>
</evidence>
<gene>
    <name evidence="2" type="ORF">GCM10011583_58770</name>
</gene>
<accession>A0ABQ2EPU7</accession>
<evidence type="ECO:0008006" key="4">
    <source>
        <dbReference type="Google" id="ProtNLM"/>
    </source>
</evidence>
<dbReference type="PROSITE" id="PS51257">
    <property type="entry name" value="PROKAR_LIPOPROTEIN"/>
    <property type="match status" value="1"/>
</dbReference>